<proteinExistence type="predicted"/>
<reference evidence="3 4" key="1">
    <citation type="submission" date="2017-08" db="EMBL/GenBank/DDBJ databases">
        <title>Mechanisms for carbon and nitrogen cycling indicate functional differentiation within the Candidate Phyla Radiation.</title>
        <authorList>
            <person name="Danczak R.E."/>
            <person name="Johnston M.D."/>
            <person name="Kenah C."/>
            <person name="Slattery M."/>
            <person name="Wrighton K.C."/>
            <person name="Wilkins M.J."/>
        </authorList>
    </citation>
    <scope>NUCLEOTIDE SEQUENCE [LARGE SCALE GENOMIC DNA]</scope>
    <source>
        <strain evidence="3">Gr01-1014_85</strain>
    </source>
</reference>
<dbReference type="Pfam" id="PF13439">
    <property type="entry name" value="Glyco_transf_4"/>
    <property type="match status" value="1"/>
</dbReference>
<dbReference type="Gene3D" id="3.40.50.2000">
    <property type="entry name" value="Glycogen Phosphorylase B"/>
    <property type="match status" value="2"/>
</dbReference>
<gene>
    <name evidence="3" type="ORF">CEO22_304</name>
</gene>
<dbReference type="InterPro" id="IPR028098">
    <property type="entry name" value="Glyco_trans_4-like_N"/>
</dbReference>
<dbReference type="InterPro" id="IPR050194">
    <property type="entry name" value="Glycosyltransferase_grp1"/>
</dbReference>
<evidence type="ECO:0000259" key="2">
    <source>
        <dbReference type="Pfam" id="PF13439"/>
    </source>
</evidence>
<sequence>MPTKSLGSNLRQARLAELKELLAGRRVALVHEYLTVPGGSEQVFRVFSELLPEATIFTALFDRSRFPWLDAKRVITSGFNRWPWLRRHHQLIVPLLPWITEQYDLRGYDLILSDSHIAAQGAITPTQSIHLNYCHTPIRYAWYPEIDPRMQGFWFAPLRGYLKRYDRLASTRPDGYIANSQTVAQRIFERYGRQARVITPPVLSSIEQSPKENLELIGSLKFPPRSYFLLVTRLIDYKLPELVIETCQKLGLPLIIIGRGPLASQIKAKLLPSSILIEEHISDELLAEYYRQAKALLFMANEDFGLVAAEAQSYGTPVIGYRQGGISEIVEAGVTGELVEKQNFESLASVLESFDDTRYDRELISQRATKFSRENFEIAIIDYIIESINQLRSQRWN</sequence>
<dbReference type="PANTHER" id="PTHR45947:SF3">
    <property type="entry name" value="SULFOQUINOVOSYL TRANSFERASE SQD2"/>
    <property type="match status" value="1"/>
</dbReference>
<dbReference type="Pfam" id="PF00534">
    <property type="entry name" value="Glycos_transf_1"/>
    <property type="match status" value="1"/>
</dbReference>
<dbReference type="PANTHER" id="PTHR45947">
    <property type="entry name" value="SULFOQUINOVOSYL TRANSFERASE SQD2"/>
    <property type="match status" value="1"/>
</dbReference>
<dbReference type="InterPro" id="IPR001296">
    <property type="entry name" value="Glyco_trans_1"/>
</dbReference>
<evidence type="ECO:0000259" key="1">
    <source>
        <dbReference type="Pfam" id="PF00534"/>
    </source>
</evidence>
<name>A0A554JBZ8_9BACT</name>
<evidence type="ECO:0000313" key="3">
    <source>
        <dbReference type="EMBL" id="TSC65895.1"/>
    </source>
</evidence>
<accession>A0A554JBZ8</accession>
<dbReference type="GO" id="GO:0016757">
    <property type="term" value="F:glycosyltransferase activity"/>
    <property type="evidence" value="ECO:0007669"/>
    <property type="project" value="InterPro"/>
</dbReference>
<protein>
    <submittedName>
        <fullName evidence="3">Glycosyl transferase group 1</fullName>
    </submittedName>
</protein>
<dbReference type="AlphaFoldDB" id="A0A554JBZ8"/>
<organism evidence="3 4">
    <name type="scientific">Candidatus Berkelbacteria bacterium Gr01-1014_85</name>
    <dbReference type="NCBI Taxonomy" id="2017150"/>
    <lineage>
        <taxon>Bacteria</taxon>
        <taxon>Candidatus Berkelbacteria</taxon>
    </lineage>
</organism>
<keyword evidence="3" id="KW-0808">Transferase</keyword>
<dbReference type="EMBL" id="VMFD01000023">
    <property type="protein sequence ID" value="TSC65895.1"/>
    <property type="molecule type" value="Genomic_DNA"/>
</dbReference>
<evidence type="ECO:0000313" key="4">
    <source>
        <dbReference type="Proteomes" id="UP000316253"/>
    </source>
</evidence>
<dbReference type="Proteomes" id="UP000316253">
    <property type="component" value="Unassembled WGS sequence"/>
</dbReference>
<comment type="caution">
    <text evidence="3">The sequence shown here is derived from an EMBL/GenBank/DDBJ whole genome shotgun (WGS) entry which is preliminary data.</text>
</comment>
<feature type="domain" description="Glycosyl transferase family 1" evidence="1">
    <location>
        <begin position="224"/>
        <end position="370"/>
    </location>
</feature>
<feature type="domain" description="Glycosyltransferase subfamily 4-like N-terminal" evidence="2">
    <location>
        <begin position="38"/>
        <end position="201"/>
    </location>
</feature>
<dbReference type="SUPFAM" id="SSF53756">
    <property type="entry name" value="UDP-Glycosyltransferase/glycogen phosphorylase"/>
    <property type="match status" value="1"/>
</dbReference>